<keyword evidence="1" id="KW-0472">Membrane</keyword>
<dbReference type="InterPro" id="IPR019419">
    <property type="entry name" value="AIM19"/>
</dbReference>
<dbReference type="AlphaFoldDB" id="A0A1E3QUX4"/>
<dbReference type="Proteomes" id="UP000094336">
    <property type="component" value="Unassembled WGS sequence"/>
</dbReference>
<dbReference type="Pfam" id="PF10315">
    <property type="entry name" value="Aim19"/>
    <property type="match status" value="1"/>
</dbReference>
<accession>A0A1E3QUX4</accession>
<protein>
    <submittedName>
        <fullName evidence="2">Uncharacterized protein</fullName>
    </submittedName>
</protein>
<sequence>MRDIAADPRLEKERKRANNPIYQLSQTPYPSAVFTTSLFLSGIYKQKPWDVIKPRHNHGVASKLQRSFLFRNYTSKALVHPTASQCYTYGFGYAVSWWLNFMGAIDQSCGNSFMWSCIYLFGQRKNLFQRRFQPLPWALGSMAIGNFVVNYTGYWWGDGKVWGQWYTYF</sequence>
<name>A0A1E3QUX4_9ASCO</name>
<proteinExistence type="predicted"/>
<organism evidence="2 3">
    <name type="scientific">Babjeviella inositovora NRRL Y-12698</name>
    <dbReference type="NCBI Taxonomy" id="984486"/>
    <lineage>
        <taxon>Eukaryota</taxon>
        <taxon>Fungi</taxon>
        <taxon>Dikarya</taxon>
        <taxon>Ascomycota</taxon>
        <taxon>Saccharomycotina</taxon>
        <taxon>Pichiomycetes</taxon>
        <taxon>Serinales incertae sedis</taxon>
        <taxon>Babjeviella</taxon>
    </lineage>
</organism>
<feature type="transmembrane region" description="Helical" evidence="1">
    <location>
        <begin position="135"/>
        <end position="156"/>
    </location>
</feature>
<evidence type="ECO:0000313" key="2">
    <source>
        <dbReference type="EMBL" id="ODQ81460.1"/>
    </source>
</evidence>
<dbReference type="GeneID" id="30145714"/>
<keyword evidence="3" id="KW-1185">Reference proteome</keyword>
<keyword evidence="1" id="KW-1133">Transmembrane helix</keyword>
<evidence type="ECO:0000256" key="1">
    <source>
        <dbReference type="SAM" id="Phobius"/>
    </source>
</evidence>
<keyword evidence="1" id="KW-0812">Transmembrane</keyword>
<reference evidence="3" key="1">
    <citation type="submission" date="2016-05" db="EMBL/GenBank/DDBJ databases">
        <title>Comparative genomics of biotechnologically important yeasts.</title>
        <authorList>
            <consortium name="DOE Joint Genome Institute"/>
            <person name="Riley R."/>
            <person name="Haridas S."/>
            <person name="Wolfe K.H."/>
            <person name="Lopes M.R."/>
            <person name="Hittinger C.T."/>
            <person name="Goker M."/>
            <person name="Salamov A."/>
            <person name="Wisecaver J."/>
            <person name="Long T.M."/>
            <person name="Aerts A.L."/>
            <person name="Barry K."/>
            <person name="Choi C."/>
            <person name="Clum A."/>
            <person name="Coughlan A.Y."/>
            <person name="Deshpande S."/>
            <person name="Douglass A.P."/>
            <person name="Hanson S.J."/>
            <person name="Klenk H.-P."/>
            <person name="Labutti K."/>
            <person name="Lapidus A."/>
            <person name="Lindquist E."/>
            <person name="Lipzen A."/>
            <person name="Meier-Kolthoff J.P."/>
            <person name="Ohm R.A."/>
            <person name="Otillar R.P."/>
            <person name="Pangilinan J."/>
            <person name="Peng Y."/>
            <person name="Rokas A."/>
            <person name="Rosa C.A."/>
            <person name="Scheuner C."/>
            <person name="Sibirny A.A."/>
            <person name="Slot J.C."/>
            <person name="Stielow J.B."/>
            <person name="Sun H."/>
            <person name="Kurtzman C.P."/>
            <person name="Blackwell M."/>
            <person name="Grigoriev I.V."/>
            <person name="Jeffries T.W."/>
        </authorList>
    </citation>
    <scope>NUCLEOTIDE SEQUENCE [LARGE SCALE GENOMIC DNA]</scope>
    <source>
        <strain evidence="3">NRRL Y-12698</strain>
    </source>
</reference>
<dbReference type="EMBL" id="KV454427">
    <property type="protein sequence ID" value="ODQ81460.1"/>
    <property type="molecule type" value="Genomic_DNA"/>
</dbReference>
<gene>
    <name evidence="2" type="ORF">BABINDRAFT_159747</name>
</gene>
<evidence type="ECO:0000313" key="3">
    <source>
        <dbReference type="Proteomes" id="UP000094336"/>
    </source>
</evidence>
<dbReference type="RefSeq" id="XP_018986788.1">
    <property type="nucleotide sequence ID" value="XM_019127861.1"/>
</dbReference>